<accession>A0A2M4DGV4</accession>
<proteinExistence type="predicted"/>
<feature type="signal peptide" evidence="1">
    <location>
        <begin position="1"/>
        <end position="23"/>
    </location>
</feature>
<evidence type="ECO:0000313" key="2">
    <source>
        <dbReference type="EMBL" id="MBW76745.1"/>
    </source>
</evidence>
<keyword evidence="1" id="KW-0732">Signal</keyword>
<protein>
    <submittedName>
        <fullName evidence="2">Putative secreted protein</fullName>
    </submittedName>
</protein>
<dbReference type="AlphaFoldDB" id="A0A2M4DGV4"/>
<reference evidence="2" key="1">
    <citation type="submission" date="2018-01" db="EMBL/GenBank/DDBJ databases">
        <title>An insight into the sialome of Amazonian anophelines.</title>
        <authorList>
            <person name="Ribeiro J.M."/>
            <person name="Scarpassa V."/>
            <person name="Calvo E."/>
        </authorList>
    </citation>
    <scope>NUCLEOTIDE SEQUENCE</scope>
</reference>
<sequence>MPQGMLCFLLIILITSLLRKETAFHFNAIFYNKSNNGNRCIRAVVLHCSLPRTKSKYNQSSGQLWITS</sequence>
<organism evidence="2">
    <name type="scientific">Anopheles darlingi</name>
    <name type="common">Mosquito</name>
    <dbReference type="NCBI Taxonomy" id="43151"/>
    <lineage>
        <taxon>Eukaryota</taxon>
        <taxon>Metazoa</taxon>
        <taxon>Ecdysozoa</taxon>
        <taxon>Arthropoda</taxon>
        <taxon>Hexapoda</taxon>
        <taxon>Insecta</taxon>
        <taxon>Pterygota</taxon>
        <taxon>Neoptera</taxon>
        <taxon>Endopterygota</taxon>
        <taxon>Diptera</taxon>
        <taxon>Nematocera</taxon>
        <taxon>Culicoidea</taxon>
        <taxon>Culicidae</taxon>
        <taxon>Anophelinae</taxon>
        <taxon>Anopheles</taxon>
    </lineage>
</organism>
<dbReference type="EMBL" id="GGFL01012567">
    <property type="protein sequence ID" value="MBW76745.1"/>
    <property type="molecule type" value="Transcribed_RNA"/>
</dbReference>
<evidence type="ECO:0000256" key="1">
    <source>
        <dbReference type="SAM" id="SignalP"/>
    </source>
</evidence>
<feature type="chain" id="PRO_5014597841" evidence="1">
    <location>
        <begin position="24"/>
        <end position="68"/>
    </location>
</feature>
<name>A0A2M4DGV4_ANODA</name>